<keyword evidence="10" id="KW-1185">Reference proteome</keyword>
<dbReference type="InterPro" id="IPR000522">
    <property type="entry name" value="ABC_transptr_permease_BtuC"/>
</dbReference>
<keyword evidence="6 8" id="KW-1133">Transmembrane helix</keyword>
<evidence type="ECO:0000313" key="9">
    <source>
        <dbReference type="EMBL" id="GAJ41004.1"/>
    </source>
</evidence>
<feature type="transmembrane region" description="Helical" evidence="8">
    <location>
        <begin position="325"/>
        <end position="344"/>
    </location>
</feature>
<reference evidence="9 10" key="1">
    <citation type="submission" date="2014-04" db="EMBL/GenBank/DDBJ databases">
        <title>Whole genome shotgun sequence of Geobacillus caldoxylosilyticus NBRC 107762.</title>
        <authorList>
            <person name="Hosoyama A."/>
            <person name="Hosoyama Y."/>
            <person name="Katano-Makiyama Y."/>
            <person name="Tsuchikane K."/>
            <person name="Ohji S."/>
            <person name="Ichikawa N."/>
            <person name="Yamazoe A."/>
            <person name="Fujita N."/>
        </authorList>
    </citation>
    <scope>NUCLEOTIDE SEQUENCE [LARGE SCALE GENOMIC DNA]</scope>
    <source>
        <strain evidence="9 10">NBRC 107762</strain>
    </source>
</reference>
<evidence type="ECO:0000256" key="2">
    <source>
        <dbReference type="ARBA" id="ARBA00007935"/>
    </source>
</evidence>
<dbReference type="RefSeq" id="WP_042410971.1">
    <property type="nucleotide sequence ID" value="NZ_BAWO01000055.1"/>
</dbReference>
<evidence type="ECO:0000256" key="6">
    <source>
        <dbReference type="ARBA" id="ARBA00022989"/>
    </source>
</evidence>
<dbReference type="PANTHER" id="PTHR30472:SF25">
    <property type="entry name" value="ABC TRANSPORTER PERMEASE PROTEIN MJ0876-RELATED"/>
    <property type="match status" value="1"/>
</dbReference>
<dbReference type="SUPFAM" id="SSF81345">
    <property type="entry name" value="ABC transporter involved in vitamin B12 uptake, BtuC"/>
    <property type="match status" value="1"/>
</dbReference>
<feature type="transmembrane region" description="Helical" evidence="8">
    <location>
        <begin position="235"/>
        <end position="251"/>
    </location>
</feature>
<dbReference type="EMBL" id="BAWO01000055">
    <property type="protein sequence ID" value="GAJ41004.1"/>
    <property type="molecule type" value="Genomic_DNA"/>
</dbReference>
<evidence type="ECO:0000256" key="5">
    <source>
        <dbReference type="ARBA" id="ARBA00022692"/>
    </source>
</evidence>
<comment type="similarity">
    <text evidence="2">Belongs to the binding-protein-dependent transport system permease family. FecCD subfamily.</text>
</comment>
<feature type="transmembrane region" description="Helical" evidence="8">
    <location>
        <begin position="74"/>
        <end position="94"/>
    </location>
</feature>
<accession>A0A023DI67</accession>
<evidence type="ECO:0000256" key="7">
    <source>
        <dbReference type="ARBA" id="ARBA00023136"/>
    </source>
</evidence>
<proteinExistence type="inferred from homology"/>
<keyword evidence="3" id="KW-0813">Transport</keyword>
<comment type="caution">
    <text evidence="9">The sequence shown here is derived from an EMBL/GenBank/DDBJ whole genome shotgun (WGS) entry which is preliminary data.</text>
</comment>
<dbReference type="InterPro" id="IPR037294">
    <property type="entry name" value="ABC_BtuC-like"/>
</dbReference>
<dbReference type="PANTHER" id="PTHR30472">
    <property type="entry name" value="FERRIC ENTEROBACTIN TRANSPORT SYSTEM PERMEASE PROTEIN"/>
    <property type="match status" value="1"/>
</dbReference>
<dbReference type="Pfam" id="PF01032">
    <property type="entry name" value="FecCD"/>
    <property type="match status" value="1"/>
</dbReference>
<evidence type="ECO:0000256" key="3">
    <source>
        <dbReference type="ARBA" id="ARBA00022448"/>
    </source>
</evidence>
<feature type="transmembrane region" description="Helical" evidence="8">
    <location>
        <begin position="208"/>
        <end position="228"/>
    </location>
</feature>
<dbReference type="AlphaFoldDB" id="A0A023DI67"/>
<gene>
    <name evidence="9" type="ORF">GCA01S_055_00370</name>
</gene>
<comment type="subcellular location">
    <subcellularLocation>
        <location evidence="1">Cell membrane</location>
        <topology evidence="1">Multi-pass membrane protein</topology>
    </subcellularLocation>
</comment>
<evidence type="ECO:0000256" key="1">
    <source>
        <dbReference type="ARBA" id="ARBA00004651"/>
    </source>
</evidence>
<dbReference type="Gene3D" id="1.10.3470.10">
    <property type="entry name" value="ABC transporter involved in vitamin B12 uptake, BtuC"/>
    <property type="match status" value="1"/>
</dbReference>
<feature type="transmembrane region" description="Helical" evidence="8">
    <location>
        <begin position="134"/>
        <end position="155"/>
    </location>
</feature>
<keyword evidence="5 8" id="KW-0812">Transmembrane</keyword>
<keyword evidence="4" id="KW-1003">Cell membrane</keyword>
<feature type="transmembrane region" description="Helical" evidence="8">
    <location>
        <begin position="106"/>
        <end position="128"/>
    </location>
</feature>
<feature type="transmembrane region" description="Helical" evidence="8">
    <location>
        <begin position="13"/>
        <end position="31"/>
    </location>
</feature>
<dbReference type="CDD" id="cd06550">
    <property type="entry name" value="TM_ABC_iron-siderophores_like"/>
    <property type="match status" value="1"/>
</dbReference>
<dbReference type="Proteomes" id="UP000023561">
    <property type="component" value="Unassembled WGS sequence"/>
</dbReference>
<feature type="transmembrane region" description="Helical" evidence="8">
    <location>
        <begin position="296"/>
        <end position="319"/>
    </location>
</feature>
<protein>
    <submittedName>
        <fullName evidence="9">Putative ABC transporter permease protein</fullName>
    </submittedName>
</protein>
<organism evidence="9 10">
    <name type="scientific">Parageobacillus caldoxylosilyticus NBRC 107762</name>
    <dbReference type="NCBI Taxonomy" id="1220594"/>
    <lineage>
        <taxon>Bacteria</taxon>
        <taxon>Bacillati</taxon>
        <taxon>Bacillota</taxon>
        <taxon>Bacilli</taxon>
        <taxon>Bacillales</taxon>
        <taxon>Anoxybacillaceae</taxon>
        <taxon>Saccharococcus</taxon>
    </lineage>
</organism>
<evidence type="ECO:0000313" key="10">
    <source>
        <dbReference type="Proteomes" id="UP000023561"/>
    </source>
</evidence>
<dbReference type="GO" id="GO:0033214">
    <property type="term" value="P:siderophore-iron import into cell"/>
    <property type="evidence" value="ECO:0007669"/>
    <property type="project" value="TreeGrafter"/>
</dbReference>
<feature type="transmembrane region" description="Helical" evidence="8">
    <location>
        <begin position="257"/>
        <end position="284"/>
    </location>
</feature>
<sequence length="351" mass="37306">MQKLFTRKSLSNASMYIIAATVAAVSLLLGISIGSLSIPFSTIIKILFSAWLGLPLSGGDAPDDLVQIVMMIRLPRVVLAFLVGASLAVAGAAFQGLLKNALADPYTLGVSSGASVGAVLVIFFGIQLPLFGTFTLPIVSILFGLATLALVLLFTRAVERQMSVETIILAGIIFGAFFSALISLMIALTGEELRQIIAWLMGSVAMRGWKYTVLLLPFFLLGVVLLLLNARELNAFAFGEAAALHVGVNVMRRKIMILTGASLLTGAAVSVSGTIGFVGLVVPHMVRLVCGPNHRLLLPLSLLYGGAFLVLADLLARTIISPRELPIGVITSLIGAPLFALLFFRRMKRKM</sequence>
<evidence type="ECO:0000256" key="4">
    <source>
        <dbReference type="ARBA" id="ARBA00022475"/>
    </source>
</evidence>
<dbReference type="GeneID" id="301194194"/>
<dbReference type="FunFam" id="1.10.3470.10:FF:000001">
    <property type="entry name" value="Vitamin B12 ABC transporter permease BtuC"/>
    <property type="match status" value="1"/>
</dbReference>
<evidence type="ECO:0000256" key="8">
    <source>
        <dbReference type="SAM" id="Phobius"/>
    </source>
</evidence>
<keyword evidence="7 8" id="KW-0472">Membrane</keyword>
<dbReference type="GO" id="GO:0005886">
    <property type="term" value="C:plasma membrane"/>
    <property type="evidence" value="ECO:0007669"/>
    <property type="project" value="UniProtKB-SubCell"/>
</dbReference>
<dbReference type="GO" id="GO:0022857">
    <property type="term" value="F:transmembrane transporter activity"/>
    <property type="evidence" value="ECO:0007669"/>
    <property type="project" value="InterPro"/>
</dbReference>
<feature type="transmembrane region" description="Helical" evidence="8">
    <location>
        <begin position="167"/>
        <end position="188"/>
    </location>
</feature>
<name>A0A023DI67_9BACL</name>